<dbReference type="Pfam" id="PF07963">
    <property type="entry name" value="N_methyl"/>
    <property type="match status" value="1"/>
</dbReference>
<proteinExistence type="predicted"/>
<feature type="transmembrane region" description="Helical" evidence="1">
    <location>
        <begin position="15"/>
        <end position="34"/>
    </location>
</feature>
<dbReference type="InterPro" id="IPR045584">
    <property type="entry name" value="Pilin-like"/>
</dbReference>
<dbReference type="RefSeq" id="WP_073030372.1">
    <property type="nucleotide sequence ID" value="NZ_FQXJ01000009.1"/>
</dbReference>
<dbReference type="AlphaFoldDB" id="A0A1M5Z116"/>
<accession>A0A1M5Z116</accession>
<reference evidence="3" key="1">
    <citation type="submission" date="2016-11" db="EMBL/GenBank/DDBJ databases">
        <authorList>
            <person name="Varghese N."/>
            <person name="Submissions S."/>
        </authorList>
    </citation>
    <scope>NUCLEOTIDE SEQUENCE [LARGE SCALE GENOMIC DNA]</scope>
    <source>
        <strain evidence="3">DSM 15449</strain>
    </source>
</reference>
<sequence length="184" mass="20805">MIENKRCTKNSTQGFTLIEVMIAISIFGLLLLYASQFMRSEIRVYESASEQNEVEQKARVAMMHILDEVRLNNFTFYKSTSNDQGIYRYANAAAAALKDETNSTCLIFVSLGSTPVIPPASAQVFFDNRKGELWHLKNGSRYLIADEISQLSIDEDSTLVKIEISMGENDGSKLFELLTWVRLN</sequence>
<evidence type="ECO:0000313" key="3">
    <source>
        <dbReference type="Proteomes" id="UP000183954"/>
    </source>
</evidence>
<dbReference type="Proteomes" id="UP000183954">
    <property type="component" value="Unassembled WGS sequence"/>
</dbReference>
<dbReference type="SUPFAM" id="SSF54523">
    <property type="entry name" value="Pili subunits"/>
    <property type="match status" value="1"/>
</dbReference>
<dbReference type="OrthoDB" id="1798450at2"/>
<dbReference type="NCBIfam" id="TIGR02532">
    <property type="entry name" value="IV_pilin_GFxxxE"/>
    <property type="match status" value="1"/>
</dbReference>
<organism evidence="2 3">
    <name type="scientific">Desulfosporosinus lacus DSM 15449</name>
    <dbReference type="NCBI Taxonomy" id="1121420"/>
    <lineage>
        <taxon>Bacteria</taxon>
        <taxon>Bacillati</taxon>
        <taxon>Bacillota</taxon>
        <taxon>Clostridia</taxon>
        <taxon>Eubacteriales</taxon>
        <taxon>Desulfitobacteriaceae</taxon>
        <taxon>Desulfosporosinus</taxon>
    </lineage>
</organism>
<evidence type="ECO:0000256" key="1">
    <source>
        <dbReference type="SAM" id="Phobius"/>
    </source>
</evidence>
<name>A0A1M5Z116_9FIRM</name>
<keyword evidence="1" id="KW-1133">Transmembrane helix</keyword>
<evidence type="ECO:0000313" key="2">
    <source>
        <dbReference type="EMBL" id="SHI17891.1"/>
    </source>
</evidence>
<dbReference type="EMBL" id="FQXJ01000009">
    <property type="protein sequence ID" value="SHI17891.1"/>
    <property type="molecule type" value="Genomic_DNA"/>
</dbReference>
<protein>
    <submittedName>
        <fullName evidence="2">Prepilin-type N-terminal cleavage/methylation domain-containing protein</fullName>
    </submittedName>
</protein>
<gene>
    <name evidence="2" type="ORF">SAMN02746098_02836</name>
</gene>
<keyword evidence="1" id="KW-0472">Membrane</keyword>
<dbReference type="InterPro" id="IPR012902">
    <property type="entry name" value="N_methyl_site"/>
</dbReference>
<dbReference type="STRING" id="1121420.SAMN02746098_02836"/>
<keyword evidence="3" id="KW-1185">Reference proteome</keyword>
<keyword evidence="1" id="KW-0812">Transmembrane</keyword>